<gene>
    <name evidence="2" type="ORF">N7532_003233</name>
</gene>
<dbReference type="Gene3D" id="2.60.40.640">
    <property type="match status" value="1"/>
</dbReference>
<reference evidence="2" key="1">
    <citation type="submission" date="2022-11" db="EMBL/GenBank/DDBJ databases">
        <authorList>
            <person name="Petersen C."/>
        </authorList>
    </citation>
    <scope>NUCLEOTIDE SEQUENCE</scope>
    <source>
        <strain evidence="2">IBT 30761</strain>
    </source>
</reference>
<dbReference type="RefSeq" id="XP_056476084.1">
    <property type="nucleotide sequence ID" value="XM_056615727.1"/>
</dbReference>
<organism evidence="2 3">
    <name type="scientific">Penicillium argentinense</name>
    <dbReference type="NCBI Taxonomy" id="1131581"/>
    <lineage>
        <taxon>Eukaryota</taxon>
        <taxon>Fungi</taxon>
        <taxon>Dikarya</taxon>
        <taxon>Ascomycota</taxon>
        <taxon>Pezizomycotina</taxon>
        <taxon>Eurotiomycetes</taxon>
        <taxon>Eurotiomycetidae</taxon>
        <taxon>Eurotiales</taxon>
        <taxon>Aspergillaceae</taxon>
        <taxon>Penicillium</taxon>
    </lineage>
</organism>
<keyword evidence="3" id="KW-1185">Reference proteome</keyword>
<dbReference type="GeneID" id="81354706"/>
<dbReference type="EMBL" id="JAPQKI010000004">
    <property type="protein sequence ID" value="KAJ5102704.1"/>
    <property type="molecule type" value="Genomic_DNA"/>
</dbReference>
<proteinExistence type="predicted"/>
<dbReference type="InterPro" id="IPR014752">
    <property type="entry name" value="Arrestin-like_C"/>
</dbReference>
<dbReference type="PANTHER" id="PTHR31904">
    <property type="entry name" value="BYPASS OF STOP CODON PROTEIN 5-RELATED"/>
    <property type="match status" value="1"/>
</dbReference>
<dbReference type="InterPro" id="IPR039634">
    <property type="entry name" value="Bul1-like"/>
</dbReference>
<evidence type="ECO:0000259" key="1">
    <source>
        <dbReference type="Pfam" id="PF00339"/>
    </source>
</evidence>
<sequence>MNIYLDKRSPNDDHLYTTGDHIDGVVSVSTERDIEIEGIQILFRGVSQVEIEQLSIQRLSRLEHVFFSVHQPMAEMGNIIPNVLKEEHNYDFRFKFVVPSKLMPQTCRHFRQNSHISQAHTLLPPTMGGVKLQMCSEGDDLSPECVKISYSIQATLFAVSKKADFPKTLASMSKPLKIMPIVHEQPPIDRSNNGLYCLMKEKTMKLGLWRSPTGRLFVSASQPQPIVISATGHQRQECMGTIATIELKFSPGGDEQPPDLHSCTAGLSIYTFYSARQWEDFPDSIFATTQFGTGSRSIHQKDIALSKICLKSVQWTRDVAESIESTSLICFTALVHVPIPTPRNKVLVPTFHACFVSRVYVLNISIAYHSTWAKASTSSVKLRMKYSHRHNASHLPKQTEKDAVVCMRNLANWIAAVDEIRSWPEDLPQPLHALLNLARSYRPNLGSEG</sequence>
<dbReference type="AlphaFoldDB" id="A0A9W9KDT6"/>
<dbReference type="Pfam" id="PF00339">
    <property type="entry name" value="Arrestin_N"/>
    <property type="match status" value="1"/>
</dbReference>
<accession>A0A9W9KDT6</accession>
<dbReference type="Proteomes" id="UP001149074">
    <property type="component" value="Unassembled WGS sequence"/>
</dbReference>
<evidence type="ECO:0000313" key="3">
    <source>
        <dbReference type="Proteomes" id="UP001149074"/>
    </source>
</evidence>
<feature type="domain" description="Arrestin-like N-terminal" evidence="1">
    <location>
        <begin position="2"/>
        <end position="103"/>
    </location>
</feature>
<reference evidence="2" key="2">
    <citation type="journal article" date="2023" name="IMA Fungus">
        <title>Comparative genomic study of the Penicillium genus elucidates a diverse pangenome and 15 lateral gene transfer events.</title>
        <authorList>
            <person name="Petersen C."/>
            <person name="Sorensen T."/>
            <person name="Nielsen M.R."/>
            <person name="Sondergaard T.E."/>
            <person name="Sorensen J.L."/>
            <person name="Fitzpatrick D.A."/>
            <person name="Frisvad J.C."/>
            <person name="Nielsen K.L."/>
        </authorList>
    </citation>
    <scope>NUCLEOTIDE SEQUENCE</scope>
    <source>
        <strain evidence="2">IBT 30761</strain>
    </source>
</reference>
<comment type="caution">
    <text evidence="2">The sequence shown here is derived from an EMBL/GenBank/DDBJ whole genome shotgun (WGS) entry which is preliminary data.</text>
</comment>
<dbReference type="InterPro" id="IPR011021">
    <property type="entry name" value="Arrestin-like_N"/>
</dbReference>
<name>A0A9W9KDT6_9EURO</name>
<dbReference type="PANTHER" id="PTHR31904:SF1">
    <property type="entry name" value="BYPASS OF STOP CODON PROTEIN 5-RELATED"/>
    <property type="match status" value="1"/>
</dbReference>
<protein>
    <recommendedName>
        <fullName evidence="1">Arrestin-like N-terminal domain-containing protein</fullName>
    </recommendedName>
</protein>
<dbReference type="OrthoDB" id="2283785at2759"/>
<evidence type="ECO:0000313" key="2">
    <source>
        <dbReference type="EMBL" id="KAJ5102704.1"/>
    </source>
</evidence>